<dbReference type="Pfam" id="PF24626">
    <property type="entry name" value="SH3_Tf2-1"/>
    <property type="match status" value="1"/>
</dbReference>
<dbReference type="InterPro" id="IPR056924">
    <property type="entry name" value="SH3_Tf2-1"/>
</dbReference>
<dbReference type="Pfam" id="PF22936">
    <property type="entry name" value="Pol_BBD"/>
    <property type="match status" value="1"/>
</dbReference>
<dbReference type="PANTHER" id="PTHR46148:SF60">
    <property type="entry name" value="CHROMO DOMAIN-CONTAINING PROTEIN"/>
    <property type="match status" value="1"/>
</dbReference>
<feature type="region of interest" description="Disordered" evidence="1">
    <location>
        <begin position="1"/>
        <end position="81"/>
    </location>
</feature>
<evidence type="ECO:0000313" key="5">
    <source>
        <dbReference type="EMBL" id="GFS42036.1"/>
    </source>
</evidence>
<feature type="compositionally biased region" description="Basic residues" evidence="1">
    <location>
        <begin position="1"/>
        <end position="16"/>
    </location>
</feature>
<feature type="compositionally biased region" description="Low complexity" evidence="1">
    <location>
        <begin position="281"/>
        <end position="290"/>
    </location>
</feature>
<organism evidence="5 6">
    <name type="scientific">Actinidia rufa</name>
    <dbReference type="NCBI Taxonomy" id="165716"/>
    <lineage>
        <taxon>Eukaryota</taxon>
        <taxon>Viridiplantae</taxon>
        <taxon>Streptophyta</taxon>
        <taxon>Embryophyta</taxon>
        <taxon>Tracheophyta</taxon>
        <taxon>Spermatophyta</taxon>
        <taxon>Magnoliopsida</taxon>
        <taxon>eudicotyledons</taxon>
        <taxon>Gunneridae</taxon>
        <taxon>Pentapetalae</taxon>
        <taxon>asterids</taxon>
        <taxon>Ericales</taxon>
        <taxon>Actinidiaceae</taxon>
        <taxon>Actinidia</taxon>
    </lineage>
</organism>
<evidence type="ECO:0000313" key="6">
    <source>
        <dbReference type="Proteomes" id="UP000585474"/>
    </source>
</evidence>
<dbReference type="AlphaFoldDB" id="A0A7J0DVT5"/>
<dbReference type="InterPro" id="IPR054722">
    <property type="entry name" value="PolX-like_BBD"/>
</dbReference>
<evidence type="ECO:0000259" key="3">
    <source>
        <dbReference type="Pfam" id="PF22936"/>
    </source>
</evidence>
<evidence type="ECO:0000259" key="2">
    <source>
        <dbReference type="Pfam" id="PF03732"/>
    </source>
</evidence>
<dbReference type="EMBL" id="BJWL01000391">
    <property type="protein sequence ID" value="GFS42036.1"/>
    <property type="molecule type" value="Genomic_DNA"/>
</dbReference>
<proteinExistence type="predicted"/>
<dbReference type="InterPro" id="IPR005162">
    <property type="entry name" value="Retrotrans_gag_dom"/>
</dbReference>
<keyword evidence="6" id="KW-1185">Reference proteome</keyword>
<feature type="region of interest" description="Disordered" evidence="1">
    <location>
        <begin position="255"/>
        <end position="302"/>
    </location>
</feature>
<protein>
    <recommendedName>
        <fullName evidence="7">Retrotransposon gag domain-containing protein</fullName>
    </recommendedName>
</protein>
<evidence type="ECO:0000259" key="4">
    <source>
        <dbReference type="Pfam" id="PF24626"/>
    </source>
</evidence>
<comment type="caution">
    <text evidence="5">The sequence shown here is derived from an EMBL/GenBank/DDBJ whole genome shotgun (WGS) entry which is preliminary data.</text>
</comment>
<feature type="compositionally biased region" description="Basic and acidic residues" evidence="1">
    <location>
        <begin position="527"/>
        <end position="536"/>
    </location>
</feature>
<feature type="domain" description="Retrotransposon gag" evidence="2">
    <location>
        <begin position="169"/>
        <end position="256"/>
    </location>
</feature>
<feature type="domain" description="Retrovirus-related Pol polyprotein from transposon TNT 1-94-like beta-barrel" evidence="3">
    <location>
        <begin position="554"/>
        <end position="597"/>
    </location>
</feature>
<feature type="compositionally biased region" description="Basic and acidic residues" evidence="1">
    <location>
        <begin position="255"/>
        <end position="273"/>
    </location>
</feature>
<evidence type="ECO:0000256" key="1">
    <source>
        <dbReference type="SAM" id="MobiDB-lite"/>
    </source>
</evidence>
<reference evidence="6" key="1">
    <citation type="submission" date="2019-07" db="EMBL/GenBank/DDBJ databases">
        <title>De Novo Assembly of kiwifruit Actinidia rufa.</title>
        <authorList>
            <person name="Sugita-Konishi S."/>
            <person name="Sato K."/>
            <person name="Mori E."/>
            <person name="Abe Y."/>
            <person name="Kisaki G."/>
            <person name="Hamano K."/>
            <person name="Suezawa K."/>
            <person name="Otani M."/>
            <person name="Fukuda T."/>
            <person name="Manabe T."/>
            <person name="Gomi K."/>
            <person name="Tabuchi M."/>
            <person name="Akimitsu K."/>
            <person name="Kataoka I."/>
        </authorList>
    </citation>
    <scope>NUCLEOTIDE SEQUENCE [LARGE SCALE GENOMIC DNA]</scope>
    <source>
        <strain evidence="6">cv. Fuchu</strain>
    </source>
</reference>
<dbReference type="Proteomes" id="UP000585474">
    <property type="component" value="Unassembled WGS sequence"/>
</dbReference>
<accession>A0A7J0DVT5</accession>
<feature type="domain" description="Tf2-1-like SH3-like" evidence="4">
    <location>
        <begin position="382"/>
        <end position="432"/>
    </location>
</feature>
<dbReference type="OrthoDB" id="1936908at2759"/>
<name>A0A7J0DVT5_9ERIC</name>
<gene>
    <name evidence="5" type="ORF">Acr_00g0077830</name>
</gene>
<dbReference type="Pfam" id="PF03732">
    <property type="entry name" value="Retrotrans_gag"/>
    <property type="match status" value="1"/>
</dbReference>
<evidence type="ECO:0008006" key="7">
    <source>
        <dbReference type="Google" id="ProtNLM"/>
    </source>
</evidence>
<sequence>MEPKGGRARLVGRGRGGRGATGRGTPIENVGDQGVASQTQQGVDRGVTSHGRRKQQETGRGNPTPVVPEAHSGAGGRETTPDVLVIPSQFSRELPTAMLEIERTRHEEIRIQREVTSARFREGMKEFCKINRPSFDGLGDPVVAGHWLFQIRKIFDTVRIIEDDMKVSFTSYQLVGEANEWWESIKEAKGVDRGMTWADFESSFEDQYIPEAYHDEFRDQFEKLIQGDMMVSEYAIKFQSLSRFAPNLVNTESKKCKRVEPKKEQRKEFKGSWEPRQMSVGTSFTTSGSFSKKRSRDSTQGSVGQQMFGASILALSPNPRKANVVADALSRKVLGKLAEVASLAIREWKMMGEIREFNVDLVDSIGRRHFMGKEVSPCRGLKRFSRGGKLSPRYIGPFDIIAKIGEVAYRLALPPQLSGVHEIFHVSMLRKYDPDPSHVLEWRDLTLEADVSYIERPIRILDTLEHVLRGRSIPMVKVVTRAPMRMESNSTSNGKLTMSMVMDALFNEEARRREMGMTDYSESHALVSEKSRERGRGQGRGHHRGIRKGRLRSQTRGCTLVQFRMADGRFVTLTEVRHVPNLRKNLISIGMLDSKGCSFDASGGTLRVFKGNKDMLWGKKTGGLYRLDGSVQIGGAIVRHGFSGFSEKNGQGKQLLHRGTQSKHRGTWMIRNGT</sequence>
<feature type="region of interest" description="Disordered" evidence="1">
    <location>
        <begin position="523"/>
        <end position="549"/>
    </location>
</feature>
<feature type="compositionally biased region" description="Basic residues" evidence="1">
    <location>
        <begin position="537"/>
        <end position="549"/>
    </location>
</feature>
<dbReference type="PANTHER" id="PTHR46148">
    <property type="entry name" value="CHROMO DOMAIN-CONTAINING PROTEIN"/>
    <property type="match status" value="1"/>
</dbReference>